<dbReference type="EMBL" id="JADOUE010000001">
    <property type="protein sequence ID" value="MBG6122760.1"/>
    <property type="molecule type" value="Genomic_DNA"/>
</dbReference>
<organism evidence="1 2">
    <name type="scientific">Corynebacterium aquatimens</name>
    <dbReference type="NCBI Taxonomy" id="1190508"/>
    <lineage>
        <taxon>Bacteria</taxon>
        <taxon>Bacillati</taxon>
        <taxon>Actinomycetota</taxon>
        <taxon>Actinomycetes</taxon>
        <taxon>Mycobacteriales</taxon>
        <taxon>Corynebacteriaceae</taxon>
        <taxon>Corynebacterium</taxon>
    </lineage>
</organism>
<evidence type="ECO:0000313" key="1">
    <source>
        <dbReference type="EMBL" id="MBG6122760.1"/>
    </source>
</evidence>
<evidence type="ECO:0000313" key="2">
    <source>
        <dbReference type="Proteomes" id="UP000658613"/>
    </source>
</evidence>
<protein>
    <submittedName>
        <fullName evidence="1">RimJ/RimL family protein N-acetyltransferase</fullName>
    </submittedName>
</protein>
<name>A0A931GUG8_9CORY</name>
<dbReference type="Proteomes" id="UP000658613">
    <property type="component" value="Unassembled WGS sequence"/>
</dbReference>
<reference evidence="1" key="1">
    <citation type="submission" date="2020-11" db="EMBL/GenBank/DDBJ databases">
        <title>Sequencing the genomes of 1000 actinobacteria strains.</title>
        <authorList>
            <person name="Klenk H.-P."/>
        </authorList>
    </citation>
    <scope>NUCLEOTIDE SEQUENCE</scope>
    <source>
        <strain evidence="1">DSM 45632</strain>
    </source>
</reference>
<proteinExistence type="predicted"/>
<gene>
    <name evidence="1" type="ORF">IW254_001729</name>
</gene>
<sequence>MLALPGSWLGMRKEAHFRELEIFKGEWGDELTYAMLKREWDQMSDAE</sequence>
<dbReference type="AlphaFoldDB" id="A0A931GUG8"/>
<comment type="caution">
    <text evidence="1">The sequence shown here is derived from an EMBL/GenBank/DDBJ whole genome shotgun (WGS) entry which is preliminary data.</text>
</comment>
<accession>A0A931GUG8</accession>
<keyword evidence="2" id="KW-1185">Reference proteome</keyword>
<dbReference type="RefSeq" id="WP_231375535.1">
    <property type="nucleotide sequence ID" value="NZ_CP046980.1"/>
</dbReference>
<dbReference type="Gene3D" id="3.40.630.30">
    <property type="match status" value="1"/>
</dbReference>